<sequence>MQLQRNNSFISTFTGDARGAIALQQNYSFIGAILRGGVMRYSYGTLRDRLLKIEIEYQKRRYDNYYKISS</sequence>
<name>A0AA40T0I6_9NOST</name>
<dbReference type="EMBL" id="VJXY01000030">
    <property type="protein sequence ID" value="MBD6618716.1"/>
    <property type="molecule type" value="Genomic_DNA"/>
</dbReference>
<accession>A0AA40T0I6</accession>
<evidence type="ECO:0000313" key="1">
    <source>
        <dbReference type="EMBL" id="MBD6618716.1"/>
    </source>
</evidence>
<dbReference type="AlphaFoldDB" id="A0AA40T0I6"/>
<keyword evidence="2" id="KW-1185">Reference proteome</keyword>
<organism evidence="1 2">
    <name type="scientific">Komarekiella delphini-convector SJRDD-AB1</name>
    <dbReference type="NCBI Taxonomy" id="2593771"/>
    <lineage>
        <taxon>Bacteria</taxon>
        <taxon>Bacillati</taxon>
        <taxon>Cyanobacteriota</taxon>
        <taxon>Cyanophyceae</taxon>
        <taxon>Nostocales</taxon>
        <taxon>Nostocaceae</taxon>
        <taxon>Komarekiella</taxon>
        <taxon>Komarekiella delphini-convector</taxon>
    </lineage>
</organism>
<evidence type="ECO:0000313" key="2">
    <source>
        <dbReference type="Proteomes" id="UP001165986"/>
    </source>
</evidence>
<proteinExistence type="predicted"/>
<gene>
    <name evidence="1" type="ORF">FNW02_23540</name>
</gene>
<reference evidence="1" key="1">
    <citation type="submission" date="2019-07" db="EMBL/GenBank/DDBJ databases">
        <title>Toxilogical consequences of a new and cryptic species of cyanobacteria (Komarekiella delphini-convector) recovered from the epidermis of a bottlenose dolphin and 1500 ft. in the air.</title>
        <authorList>
            <person name="Brown A.O."/>
            <person name="Dvorak P."/>
            <person name="Villanueva C.D."/>
            <person name="Foss A.J."/>
            <person name="Garvey A.D."/>
            <person name="Gibson Q.A."/>
            <person name="Johansen J.R."/>
            <person name="Casamatta D.A."/>
        </authorList>
    </citation>
    <scope>NUCLEOTIDE SEQUENCE</scope>
    <source>
        <strain evidence="1">SJRDD-AB1</strain>
    </source>
</reference>
<dbReference type="Proteomes" id="UP001165986">
    <property type="component" value="Unassembled WGS sequence"/>
</dbReference>
<dbReference type="RefSeq" id="WP_191759918.1">
    <property type="nucleotide sequence ID" value="NZ_VJXY01000030.1"/>
</dbReference>
<protein>
    <submittedName>
        <fullName evidence="1">Uncharacterized protein</fullName>
    </submittedName>
</protein>
<comment type="caution">
    <text evidence="1">The sequence shown here is derived from an EMBL/GenBank/DDBJ whole genome shotgun (WGS) entry which is preliminary data.</text>
</comment>